<sequence length="338" mass="39211">MAKGRNLIVLVATYNLSRIGGTESWCYTIAKELKIRGYDVEYFTISRGITSKKLEEIGINFMSKKKYDLILANHTNVIDRLLNKGVIIQTMHGIFSSLEFPNKYADLFVSISREIQDFNKTKGRDSVFIPNGIDLQRFHNNRPLNEKLTRILSLSHSERANEKLKTACDMLNIELLTINKFKTPIWDIENYINKVDLVIGLGRSAYDAMACGRPIIVYDERDYMNSNADGYINFENIDLSFRFNCSGRGLKKKFTVDDLVEEFLLYNTKTGKDMRSFAENNLDIKKIVDSYLDLYEREKEKHRSVARFLRNSFAKGKARLMLAKYAFSSYLYNKIYTK</sequence>
<gene>
    <name evidence="1" type="ORF">SAMN05660477_02089</name>
</gene>
<dbReference type="AlphaFoldDB" id="A0A1T5FIK7"/>
<reference evidence="1 2" key="1">
    <citation type="submission" date="2017-02" db="EMBL/GenBank/DDBJ databases">
        <authorList>
            <person name="Peterson S.W."/>
        </authorList>
    </citation>
    <scope>NUCLEOTIDE SEQUENCE [LARGE SCALE GENOMIC DNA]</scope>
    <source>
        <strain evidence="1 2">DSM 22323</strain>
    </source>
</reference>
<evidence type="ECO:0000313" key="2">
    <source>
        <dbReference type="Proteomes" id="UP000191112"/>
    </source>
</evidence>
<dbReference type="Proteomes" id="UP000191112">
    <property type="component" value="Unassembled WGS sequence"/>
</dbReference>
<evidence type="ECO:0000313" key="1">
    <source>
        <dbReference type="EMBL" id="SKB95947.1"/>
    </source>
</evidence>
<name>A0A1T5FIK7_9FLAO</name>
<dbReference type="SUPFAM" id="SSF53756">
    <property type="entry name" value="UDP-Glycosyltransferase/glycogen phosphorylase"/>
    <property type="match status" value="1"/>
</dbReference>
<keyword evidence="2" id="KW-1185">Reference proteome</keyword>
<protein>
    <submittedName>
        <fullName evidence="1">Glycosyltransferase involved in cell wall bisynthesis</fullName>
    </submittedName>
</protein>
<dbReference type="Gene3D" id="3.40.50.2000">
    <property type="entry name" value="Glycogen Phosphorylase B"/>
    <property type="match status" value="1"/>
</dbReference>
<organism evidence="1 2">
    <name type="scientific">Soonwooa buanensis</name>
    <dbReference type="NCBI Taxonomy" id="619805"/>
    <lineage>
        <taxon>Bacteria</taxon>
        <taxon>Pseudomonadati</taxon>
        <taxon>Bacteroidota</taxon>
        <taxon>Flavobacteriia</taxon>
        <taxon>Flavobacteriales</taxon>
        <taxon>Weeksellaceae</taxon>
        <taxon>Chryseobacterium group</taxon>
        <taxon>Soonwooa</taxon>
    </lineage>
</organism>
<dbReference type="OrthoDB" id="59694at2"/>
<keyword evidence="1" id="KW-0808">Transferase</keyword>
<dbReference type="RefSeq" id="WP_079667306.1">
    <property type="nucleotide sequence ID" value="NZ_FUYZ01000006.1"/>
</dbReference>
<dbReference type="STRING" id="619805.SAMN05660477_02089"/>
<dbReference type="EMBL" id="FUYZ01000006">
    <property type="protein sequence ID" value="SKB95947.1"/>
    <property type="molecule type" value="Genomic_DNA"/>
</dbReference>
<proteinExistence type="predicted"/>
<accession>A0A1T5FIK7</accession>
<dbReference type="GO" id="GO:0016740">
    <property type="term" value="F:transferase activity"/>
    <property type="evidence" value="ECO:0007669"/>
    <property type="project" value="UniProtKB-KW"/>
</dbReference>